<comment type="similarity">
    <text evidence="5">Belongs to the RqcP family.</text>
</comment>
<dbReference type="PROSITE" id="PS50889">
    <property type="entry name" value="S4"/>
    <property type="match status" value="1"/>
</dbReference>
<evidence type="ECO:0000256" key="2">
    <source>
        <dbReference type="ARBA" id="ARBA00022730"/>
    </source>
</evidence>
<dbReference type="GO" id="GO:0019843">
    <property type="term" value="F:rRNA binding"/>
    <property type="evidence" value="ECO:0007669"/>
    <property type="project" value="UniProtKB-UniRule"/>
</dbReference>
<dbReference type="GO" id="GO:0000049">
    <property type="term" value="F:tRNA binding"/>
    <property type="evidence" value="ECO:0007669"/>
    <property type="project" value="UniProtKB-UniRule"/>
</dbReference>
<dbReference type="EMBL" id="QVTE01000048">
    <property type="protein sequence ID" value="RFU66944.1"/>
    <property type="molecule type" value="Genomic_DNA"/>
</dbReference>
<accession>A0A372LM46</accession>
<dbReference type="RefSeq" id="WP_117327856.1">
    <property type="nucleotide sequence ID" value="NZ_QVTE01000048.1"/>
</dbReference>
<dbReference type="Gene3D" id="3.10.290.10">
    <property type="entry name" value="RNA-binding S4 domain"/>
    <property type="match status" value="1"/>
</dbReference>
<dbReference type="GO" id="GO:0072344">
    <property type="term" value="P:rescue of stalled ribosome"/>
    <property type="evidence" value="ECO:0007669"/>
    <property type="project" value="UniProtKB-UniRule"/>
</dbReference>
<dbReference type="InterPro" id="IPR036986">
    <property type="entry name" value="S4_RNA-bd_sf"/>
</dbReference>
<evidence type="ECO:0000256" key="3">
    <source>
        <dbReference type="ARBA" id="ARBA00022884"/>
    </source>
</evidence>
<dbReference type="AlphaFoldDB" id="A0A372LM46"/>
<evidence type="ECO:0000256" key="5">
    <source>
        <dbReference type="HAMAP-Rule" id="MF_00871"/>
    </source>
</evidence>
<comment type="subunit">
    <text evidence="5">Associates with stalled 50S ribosomal subunits. Binds to RqcH, 23S rRNA and the P-site tRNA. Does not require RqcH for association with 50S subunits.</text>
</comment>
<evidence type="ECO:0000259" key="6">
    <source>
        <dbReference type="SMART" id="SM00363"/>
    </source>
</evidence>
<reference evidence="7 8" key="1">
    <citation type="submission" date="2018-08" db="EMBL/GenBank/DDBJ databases">
        <title>Bacillus chawlae sp. nov., Bacillus glennii sp. nov., and Bacillus saganii sp. nov. Isolated from the Vehicle Assembly Building at Kennedy Space Center where the Viking Spacecraft were Assembled.</title>
        <authorList>
            <person name="Seuylemezian A."/>
            <person name="Vaishampayan P."/>
        </authorList>
    </citation>
    <scope>NUCLEOTIDE SEQUENCE [LARGE SCALE GENOMIC DNA]</scope>
    <source>
        <strain evidence="7 8">V47-23a</strain>
    </source>
</reference>
<keyword evidence="4 5" id="KW-0648">Protein biosynthesis</keyword>
<proteinExistence type="inferred from homology"/>
<keyword evidence="1 5" id="KW-0820">tRNA-binding</keyword>
<organism evidence="7 8">
    <name type="scientific">Peribacillus saganii</name>
    <dbReference type="NCBI Taxonomy" id="2303992"/>
    <lineage>
        <taxon>Bacteria</taxon>
        <taxon>Bacillati</taxon>
        <taxon>Bacillota</taxon>
        <taxon>Bacilli</taxon>
        <taxon>Bacillales</taxon>
        <taxon>Bacillaceae</taxon>
        <taxon>Peribacillus</taxon>
    </lineage>
</organism>
<keyword evidence="3 5" id="KW-0694">RNA-binding</keyword>
<dbReference type="HAMAP" id="MF_00871">
    <property type="entry name" value="RqcP"/>
    <property type="match status" value="1"/>
</dbReference>
<keyword evidence="2 5" id="KW-0699">rRNA-binding</keyword>
<dbReference type="SUPFAM" id="SSF55174">
    <property type="entry name" value="Alpha-L RNA-binding motif"/>
    <property type="match status" value="1"/>
</dbReference>
<protein>
    <recommendedName>
        <fullName evidence="5">RQC P-site tRNA stabilizing factor</fullName>
        <shortName evidence="5">RqcP</shortName>
    </recommendedName>
    <alternativeName>
        <fullName evidence="5">Ribosome-associated protein quality control protein P</fullName>
    </alternativeName>
</protein>
<comment type="caution">
    <text evidence="7">The sequence shown here is derived from an EMBL/GenBank/DDBJ whole genome shotgun (WGS) entry which is preliminary data.</text>
</comment>
<evidence type="ECO:0000256" key="1">
    <source>
        <dbReference type="ARBA" id="ARBA00022555"/>
    </source>
</evidence>
<dbReference type="OrthoDB" id="9805210at2"/>
<name>A0A372LM46_9BACI</name>
<dbReference type="Proteomes" id="UP000264541">
    <property type="component" value="Unassembled WGS sequence"/>
</dbReference>
<feature type="domain" description="RNA-binding S4" evidence="6">
    <location>
        <begin position="1"/>
        <end position="61"/>
    </location>
</feature>
<dbReference type="PIRSF" id="PIRSF038881">
    <property type="entry name" value="RNAbp_HP1423"/>
    <property type="match status" value="1"/>
</dbReference>
<gene>
    <name evidence="5" type="primary">rqcP</name>
    <name evidence="7" type="ORF">D0469_16510</name>
</gene>
<evidence type="ECO:0000313" key="7">
    <source>
        <dbReference type="EMBL" id="RFU66944.1"/>
    </source>
</evidence>
<sequence>MRLDKFLKISRLIKRRTLAKEVADKGRISINGIPAKASSNVKVGDELTVNFGQKRVIVKIEKIQESTKKEDAADMYSIVKEEKISDSNRAADE</sequence>
<dbReference type="GO" id="GO:0043023">
    <property type="term" value="F:ribosomal large subunit binding"/>
    <property type="evidence" value="ECO:0007669"/>
    <property type="project" value="UniProtKB-UniRule"/>
</dbReference>
<keyword evidence="8" id="KW-1185">Reference proteome</keyword>
<evidence type="ECO:0000313" key="8">
    <source>
        <dbReference type="Proteomes" id="UP000264541"/>
    </source>
</evidence>
<dbReference type="InterPro" id="IPR025490">
    <property type="entry name" value="RqcP"/>
</dbReference>
<comment type="function">
    <text evidence="5">Key component of the ribosome quality control system (RQC), a ribosome-associated complex that mediates the extraction of incompletely synthesized nascent chains from stalled ribosomes and their subsequent degradation. RqcH recruits Ala-charged tRNA, and with RqcP directs the elongation of stalled nascent chains on 50S ribosomal subunits, leading to non-templated C-terminal alanine extensions (Ala tail). The Ala tail promotes nascent chain degradation. RqcP is associated with the translocation-like movement of the peptidyl-tRNA from the A-site into the P-site.</text>
</comment>
<dbReference type="CDD" id="cd00165">
    <property type="entry name" value="S4"/>
    <property type="match status" value="1"/>
</dbReference>
<evidence type="ECO:0000256" key="4">
    <source>
        <dbReference type="ARBA" id="ARBA00022917"/>
    </source>
</evidence>
<dbReference type="SMART" id="SM00363">
    <property type="entry name" value="S4"/>
    <property type="match status" value="1"/>
</dbReference>
<dbReference type="Pfam" id="PF01479">
    <property type="entry name" value="S4"/>
    <property type="match status" value="1"/>
</dbReference>
<dbReference type="InterPro" id="IPR002942">
    <property type="entry name" value="S4_RNA-bd"/>
</dbReference>